<dbReference type="EMBL" id="CADCTQ010000072">
    <property type="protein sequence ID" value="CAA9227991.1"/>
    <property type="molecule type" value="Genomic_DNA"/>
</dbReference>
<dbReference type="GO" id="GO:0000976">
    <property type="term" value="F:transcription cis-regulatory region binding"/>
    <property type="evidence" value="ECO:0007669"/>
    <property type="project" value="TreeGrafter"/>
</dbReference>
<evidence type="ECO:0000259" key="4">
    <source>
        <dbReference type="PROSITE" id="PS50932"/>
    </source>
</evidence>
<feature type="domain" description="HTH lacI-type" evidence="4">
    <location>
        <begin position="6"/>
        <end position="60"/>
    </location>
</feature>
<dbReference type="InterPro" id="IPR010982">
    <property type="entry name" value="Lambda_DNA-bd_dom_sf"/>
</dbReference>
<dbReference type="InterPro" id="IPR001761">
    <property type="entry name" value="Peripla_BP/Lac1_sug-bd_dom"/>
</dbReference>
<dbReference type="InterPro" id="IPR028082">
    <property type="entry name" value="Peripla_BP_I"/>
</dbReference>
<dbReference type="CDD" id="cd06267">
    <property type="entry name" value="PBP1_LacI_sugar_binding-like"/>
    <property type="match status" value="1"/>
</dbReference>
<protein>
    <submittedName>
        <fullName evidence="5">Transcriptional regulator, LacI family</fullName>
    </submittedName>
</protein>
<dbReference type="InterPro" id="IPR000843">
    <property type="entry name" value="HTH_LacI"/>
</dbReference>
<dbReference type="GO" id="GO:0003700">
    <property type="term" value="F:DNA-binding transcription factor activity"/>
    <property type="evidence" value="ECO:0007669"/>
    <property type="project" value="TreeGrafter"/>
</dbReference>
<keyword evidence="3" id="KW-0804">Transcription</keyword>
<dbReference type="Gene3D" id="3.40.50.2300">
    <property type="match status" value="2"/>
</dbReference>
<keyword evidence="2" id="KW-0238">DNA-binding</keyword>
<dbReference type="PROSITE" id="PS50932">
    <property type="entry name" value="HTH_LACI_2"/>
    <property type="match status" value="1"/>
</dbReference>
<keyword evidence="1" id="KW-0805">Transcription regulation</keyword>
<organism evidence="5">
    <name type="scientific">uncultured Cytophagales bacterium</name>
    <dbReference type="NCBI Taxonomy" id="158755"/>
    <lineage>
        <taxon>Bacteria</taxon>
        <taxon>Pseudomonadati</taxon>
        <taxon>Bacteroidota</taxon>
        <taxon>Sphingobacteriia</taxon>
        <taxon>Sphingobacteriales</taxon>
        <taxon>environmental samples</taxon>
    </lineage>
</organism>
<evidence type="ECO:0000313" key="5">
    <source>
        <dbReference type="EMBL" id="CAA9227991.1"/>
    </source>
</evidence>
<evidence type="ECO:0000256" key="2">
    <source>
        <dbReference type="ARBA" id="ARBA00023125"/>
    </source>
</evidence>
<name>A0A6J4HP77_9SPHI</name>
<dbReference type="Pfam" id="PF00532">
    <property type="entry name" value="Peripla_BP_1"/>
    <property type="match status" value="1"/>
</dbReference>
<dbReference type="PANTHER" id="PTHR30146:SF109">
    <property type="entry name" value="HTH-TYPE TRANSCRIPTIONAL REGULATOR GALS"/>
    <property type="match status" value="1"/>
</dbReference>
<evidence type="ECO:0000256" key="3">
    <source>
        <dbReference type="ARBA" id="ARBA00023163"/>
    </source>
</evidence>
<accession>A0A6J4HP77</accession>
<dbReference type="PANTHER" id="PTHR30146">
    <property type="entry name" value="LACI-RELATED TRANSCRIPTIONAL REPRESSOR"/>
    <property type="match status" value="1"/>
</dbReference>
<dbReference type="AlphaFoldDB" id="A0A6J4HP77"/>
<dbReference type="Gene3D" id="1.10.260.40">
    <property type="entry name" value="lambda repressor-like DNA-binding domains"/>
    <property type="match status" value="1"/>
</dbReference>
<dbReference type="SUPFAM" id="SSF53822">
    <property type="entry name" value="Periplasmic binding protein-like I"/>
    <property type="match status" value="1"/>
</dbReference>
<gene>
    <name evidence="5" type="ORF">AVDCRST_MAG56-792</name>
</gene>
<reference evidence="5" key="1">
    <citation type="submission" date="2020-02" db="EMBL/GenBank/DDBJ databases">
        <authorList>
            <person name="Meier V. D."/>
        </authorList>
    </citation>
    <scope>NUCLEOTIDE SEQUENCE</scope>
    <source>
        <strain evidence="5">AVDCRST_MAG56</strain>
    </source>
</reference>
<sequence length="342" mass="38052">MKRHQTTIIDIARELNISKSTVSRALTGHPNVKPETRKAVLALAEKVDYQRNMLALSLVTSRSNTLGIIVPEFLTSFFPQIVIGAQEVARQAGYNVIVSQSDESYETEVANARVMLANRVDGVLVSLTKETRNYDHFKVFQRKGIPIVFFNRVCEEMQVPKVVVDDYEGALGAVEHLIGRGKKRIAHLAGPDSLLISRKRLQGYKDALRKNGLPLLDELIIPYDLTVEKAKIYVKHLLDLSEPPDALFAINDPTAIEAIQVIKAKGLRIPEDIAVVGFSNDYASALIEPGLTTVAQPMREIGKVAVQLLLEQMEREVTDWKAMTRILKTQLIVRGSSAAAYR</sequence>
<proteinExistence type="predicted"/>
<dbReference type="SUPFAM" id="SSF47413">
    <property type="entry name" value="lambda repressor-like DNA-binding domains"/>
    <property type="match status" value="1"/>
</dbReference>
<dbReference type="SMART" id="SM00354">
    <property type="entry name" value="HTH_LACI"/>
    <property type="match status" value="1"/>
</dbReference>
<dbReference type="Pfam" id="PF00356">
    <property type="entry name" value="LacI"/>
    <property type="match status" value="1"/>
</dbReference>
<evidence type="ECO:0000256" key="1">
    <source>
        <dbReference type="ARBA" id="ARBA00023015"/>
    </source>
</evidence>
<dbReference type="CDD" id="cd01392">
    <property type="entry name" value="HTH_LacI"/>
    <property type="match status" value="1"/>
</dbReference>